<feature type="transmembrane region" description="Helical" evidence="1">
    <location>
        <begin position="120"/>
        <end position="139"/>
    </location>
</feature>
<organism evidence="2 3">
    <name type="scientific">Ferrimonas gelatinilytica</name>
    <dbReference type="NCBI Taxonomy" id="1255257"/>
    <lineage>
        <taxon>Bacteria</taxon>
        <taxon>Pseudomonadati</taxon>
        <taxon>Pseudomonadota</taxon>
        <taxon>Gammaproteobacteria</taxon>
        <taxon>Alteromonadales</taxon>
        <taxon>Ferrimonadaceae</taxon>
        <taxon>Ferrimonas</taxon>
    </lineage>
</organism>
<sequence length="162" mass="18839">MTPLPFPPHRLTDHGWVNPSPWLYLLMLFLARTWLLLTVAAVSRRHGSDLLGLFYPQQRDFYLGLALGLVPMLLLWLQGQRHRWALAGRVWQWGWWLMLLVLLLDLALQGSSLYRHHGTFSWGPATVLMLSVWSLWYLLRSPDCRRVFHLKGELEGGDPMKG</sequence>
<dbReference type="Proteomes" id="UP001501600">
    <property type="component" value="Unassembled WGS sequence"/>
</dbReference>
<keyword evidence="1" id="KW-1133">Transmembrane helix</keyword>
<protein>
    <submittedName>
        <fullName evidence="2">DUF2919 domain-containing protein</fullName>
    </submittedName>
</protein>
<comment type="caution">
    <text evidence="2">The sequence shown here is derived from an EMBL/GenBank/DDBJ whole genome shotgun (WGS) entry which is preliminary data.</text>
</comment>
<feature type="transmembrane region" description="Helical" evidence="1">
    <location>
        <begin position="61"/>
        <end position="78"/>
    </location>
</feature>
<evidence type="ECO:0000313" key="2">
    <source>
        <dbReference type="EMBL" id="GAA5188960.1"/>
    </source>
</evidence>
<accession>A0ABP9S0C9</accession>
<dbReference type="Pfam" id="PF11143">
    <property type="entry name" value="DUF2919"/>
    <property type="match status" value="1"/>
</dbReference>
<proteinExistence type="predicted"/>
<dbReference type="RefSeq" id="WP_345315973.1">
    <property type="nucleotide sequence ID" value="NZ_BAABLF010000006.1"/>
</dbReference>
<keyword evidence="1" id="KW-0812">Transmembrane</keyword>
<dbReference type="InterPro" id="IPR021318">
    <property type="entry name" value="DUF2919"/>
</dbReference>
<evidence type="ECO:0000256" key="1">
    <source>
        <dbReference type="SAM" id="Phobius"/>
    </source>
</evidence>
<evidence type="ECO:0000313" key="3">
    <source>
        <dbReference type="Proteomes" id="UP001501600"/>
    </source>
</evidence>
<keyword evidence="3" id="KW-1185">Reference proteome</keyword>
<feature type="transmembrane region" description="Helical" evidence="1">
    <location>
        <begin position="22"/>
        <end position="41"/>
    </location>
</feature>
<reference evidence="3" key="1">
    <citation type="journal article" date="2019" name="Int. J. Syst. Evol. Microbiol.">
        <title>The Global Catalogue of Microorganisms (GCM) 10K type strain sequencing project: providing services to taxonomists for standard genome sequencing and annotation.</title>
        <authorList>
            <consortium name="The Broad Institute Genomics Platform"/>
            <consortium name="The Broad Institute Genome Sequencing Center for Infectious Disease"/>
            <person name="Wu L."/>
            <person name="Ma J."/>
        </authorList>
    </citation>
    <scope>NUCLEOTIDE SEQUENCE [LARGE SCALE GENOMIC DNA]</scope>
    <source>
        <strain evidence="3">JCM 18720</strain>
    </source>
</reference>
<dbReference type="EMBL" id="BAABLF010000006">
    <property type="protein sequence ID" value="GAA5188960.1"/>
    <property type="molecule type" value="Genomic_DNA"/>
</dbReference>
<name>A0ABP9S0C9_9GAMM</name>
<gene>
    <name evidence="2" type="ORF">GCM10025772_10240</name>
</gene>
<feature type="transmembrane region" description="Helical" evidence="1">
    <location>
        <begin position="90"/>
        <end position="108"/>
    </location>
</feature>
<keyword evidence="1" id="KW-0472">Membrane</keyword>